<dbReference type="NCBIfam" id="TIGR03519">
    <property type="entry name" value="T9SS_PorP_fam"/>
    <property type="match status" value="1"/>
</dbReference>
<comment type="caution">
    <text evidence="2">The sequence shown here is derived from an EMBL/GenBank/DDBJ whole genome shotgun (WGS) entry which is preliminary data.</text>
</comment>
<dbReference type="EMBL" id="JAPFQP010000002">
    <property type="protein sequence ID" value="MCX2719401.1"/>
    <property type="molecule type" value="Genomic_DNA"/>
</dbReference>
<dbReference type="AlphaFoldDB" id="A0AAE3SNP5"/>
<evidence type="ECO:0000313" key="3">
    <source>
        <dbReference type="Proteomes" id="UP001207116"/>
    </source>
</evidence>
<accession>A0AAE3SNP5</accession>
<reference evidence="2" key="1">
    <citation type="submission" date="2022-11" db="EMBL/GenBank/DDBJ databases">
        <title>The characterization of three novel Bacteroidetes species and genomic analysis of their roles in tidal elemental geochemical cycles.</title>
        <authorList>
            <person name="Ma K.-J."/>
        </authorList>
    </citation>
    <scope>NUCLEOTIDE SEQUENCE</scope>
    <source>
        <strain evidence="2">M415</strain>
    </source>
</reference>
<evidence type="ECO:0000256" key="1">
    <source>
        <dbReference type="SAM" id="MobiDB-lite"/>
    </source>
</evidence>
<proteinExistence type="predicted"/>
<gene>
    <name evidence="2" type="ORF">OO016_07300</name>
</gene>
<name>A0AAE3SNP5_9FLAO</name>
<dbReference type="Pfam" id="PF11751">
    <property type="entry name" value="PorP_SprF"/>
    <property type="match status" value="1"/>
</dbReference>
<dbReference type="Proteomes" id="UP001207116">
    <property type="component" value="Unassembled WGS sequence"/>
</dbReference>
<dbReference type="RefSeq" id="WP_266012037.1">
    <property type="nucleotide sequence ID" value="NZ_JAPFQP010000002.1"/>
</dbReference>
<sequence>MLRVRNLGFCHRYIILLGIWIAGFAANAQDTELPVDFRQHNLTEYNSSLFSPVFSLDRNQPQSLAFWSRWQWQLVDEDPTTFLLNYSRRVNNAMAGGIGVFQHNTGLFLNRGGVLNYAFTTQLAPEFSFAAGLNVFGYQRELADDSFLNDPNLPDAEELDAFILQVAPGVRFQYGPVSLGMTMENLLQFNFNAGNNEAGDAGNIYLGFLGYQMPIRMFEQFGESYLQHTIYFKSLPGFDNQVGITSLLTTPKFWAQLGFNNFYGASGGLGIRISNKFSLGALIEYGTQDDLQDRDPTFELVTAFNFGPRGKPEEDEIRELEKDEPILETEIEQQEQEDEKQRLEEEASMAKLEKEKELKKEQDSITAAQKIQEERQAQEYRQRKLDSIAEAKKLDEQKAKTQRLQDSVRRANAARKQTPVAPRKGEKYEEVVNEIGIAPGYYLIANVFGTKRYFDAFMKTLNQRGLSPKSFYRESKKYNYVYLAKFNTMEEARQARDSQLNGTYKGDLWIFRMVRE</sequence>
<feature type="region of interest" description="Disordered" evidence="1">
    <location>
        <begin position="391"/>
        <end position="422"/>
    </location>
</feature>
<keyword evidence="3" id="KW-1185">Reference proteome</keyword>
<protein>
    <submittedName>
        <fullName evidence="2">PorP/SprF family type IX secretion system membrane protein</fullName>
    </submittedName>
</protein>
<evidence type="ECO:0000313" key="2">
    <source>
        <dbReference type="EMBL" id="MCX2719401.1"/>
    </source>
</evidence>
<organism evidence="2 3">
    <name type="scientific">Lentiprolixibacter aurantiacus</name>
    <dbReference type="NCBI Taxonomy" id="2993939"/>
    <lineage>
        <taxon>Bacteria</taxon>
        <taxon>Pseudomonadati</taxon>
        <taxon>Bacteroidota</taxon>
        <taxon>Flavobacteriia</taxon>
        <taxon>Flavobacteriales</taxon>
        <taxon>Flavobacteriaceae</taxon>
        <taxon>Lentiprolixibacter</taxon>
    </lineage>
</organism>
<dbReference type="InterPro" id="IPR019861">
    <property type="entry name" value="PorP/SprF_Bacteroidetes"/>
</dbReference>